<dbReference type="EMBL" id="WSUT01000005">
    <property type="protein sequence ID" value="MWC44863.1"/>
    <property type="molecule type" value="Genomic_DNA"/>
</dbReference>
<dbReference type="Proteomes" id="UP000436801">
    <property type="component" value="Unassembled WGS sequence"/>
</dbReference>
<gene>
    <name evidence="1" type="ORF">GQR91_14660</name>
    <name evidence="2" type="ORF">SAMN05216557_10825</name>
</gene>
<accession>A0A1G7QAA0</accession>
<dbReference type="RefSeq" id="WP_160146846.1">
    <property type="nucleotide sequence ID" value="NZ_FNBI01000008.1"/>
</dbReference>
<evidence type="ECO:0000313" key="1">
    <source>
        <dbReference type="EMBL" id="MWC44863.1"/>
    </source>
</evidence>
<organism evidence="2 3">
    <name type="scientific">Sphingomonas carotinifaciens</name>
    <dbReference type="NCBI Taxonomy" id="1166323"/>
    <lineage>
        <taxon>Bacteria</taxon>
        <taxon>Pseudomonadati</taxon>
        <taxon>Pseudomonadota</taxon>
        <taxon>Alphaproteobacteria</taxon>
        <taxon>Sphingomonadales</taxon>
        <taxon>Sphingomonadaceae</taxon>
        <taxon>Sphingomonas</taxon>
    </lineage>
</organism>
<evidence type="ECO:0000313" key="3">
    <source>
        <dbReference type="Proteomes" id="UP000323502"/>
    </source>
</evidence>
<protein>
    <submittedName>
        <fullName evidence="2">Uncharacterized protein</fullName>
    </submittedName>
</protein>
<dbReference type="Proteomes" id="UP000323502">
    <property type="component" value="Unassembled WGS sequence"/>
</dbReference>
<evidence type="ECO:0000313" key="2">
    <source>
        <dbReference type="EMBL" id="SDF95375.1"/>
    </source>
</evidence>
<dbReference type="AlphaFoldDB" id="A0A1G7QAA0"/>
<dbReference type="EMBL" id="FNBI01000008">
    <property type="protein sequence ID" value="SDF95375.1"/>
    <property type="molecule type" value="Genomic_DNA"/>
</dbReference>
<sequence length="56" mass="6423">MPVSHRPLPVRLSDLHGDARLAALHDRAARATAEWRRREARARQFGIFARLLPPGW</sequence>
<name>A0A1G7QAA0_9SPHN</name>
<proteinExistence type="predicted"/>
<evidence type="ECO:0000313" key="4">
    <source>
        <dbReference type="Proteomes" id="UP000436801"/>
    </source>
</evidence>
<reference evidence="2 3" key="1">
    <citation type="submission" date="2016-10" db="EMBL/GenBank/DDBJ databases">
        <authorList>
            <person name="Varghese N."/>
            <person name="Submissions S."/>
        </authorList>
    </citation>
    <scope>NUCLEOTIDE SEQUENCE [LARGE SCALE GENOMIC DNA]</scope>
    <source>
        <strain evidence="2 3">S7-754</strain>
    </source>
</reference>
<reference evidence="1 4" key="2">
    <citation type="submission" date="2019-12" db="EMBL/GenBank/DDBJ databases">
        <authorList>
            <person name="Zheng J."/>
        </authorList>
    </citation>
    <scope>NUCLEOTIDE SEQUENCE [LARGE SCALE GENOMIC DNA]</scope>
    <source>
        <strain evidence="1 4">DSM 27347</strain>
    </source>
</reference>
<keyword evidence="3" id="KW-1185">Reference proteome</keyword>